<keyword evidence="6" id="KW-0998">Cell outer membrane</keyword>
<keyword evidence="3" id="KW-0732">Signal</keyword>
<dbReference type="Gene3D" id="3.30.1370.120">
    <property type="match status" value="1"/>
</dbReference>
<dbReference type="InterPro" id="IPR021731">
    <property type="entry name" value="AMIN_dom"/>
</dbReference>
<proteinExistence type="inferred from homology"/>
<dbReference type="EMBL" id="AP024714">
    <property type="protein sequence ID" value="BCX82511.1"/>
    <property type="molecule type" value="Genomic_DNA"/>
</dbReference>
<protein>
    <submittedName>
        <fullName evidence="10">Type IV pilus assembly protein PilQ</fullName>
    </submittedName>
</protein>
<dbReference type="Pfam" id="PF07660">
    <property type="entry name" value="STN"/>
    <property type="match status" value="1"/>
</dbReference>
<name>A0AAU9BUX6_9GAMM</name>
<dbReference type="Proteomes" id="UP001321825">
    <property type="component" value="Chromosome"/>
</dbReference>
<feature type="domain" description="Secretin/TonB short N-terminal" evidence="9">
    <location>
        <begin position="304"/>
        <end position="352"/>
    </location>
</feature>
<keyword evidence="11" id="KW-1185">Reference proteome</keyword>
<evidence type="ECO:0000256" key="7">
    <source>
        <dbReference type="RuleBase" id="RU004003"/>
    </source>
</evidence>
<dbReference type="GO" id="GO:0009279">
    <property type="term" value="C:cell outer membrane"/>
    <property type="evidence" value="ECO:0007669"/>
    <property type="project" value="UniProtKB-SubCell"/>
</dbReference>
<evidence type="ECO:0000256" key="2">
    <source>
        <dbReference type="ARBA" id="ARBA00022448"/>
    </source>
</evidence>
<dbReference type="NCBIfam" id="TIGR02515">
    <property type="entry name" value="IV_pilus_PilQ"/>
    <property type="match status" value="1"/>
</dbReference>
<dbReference type="Gene3D" id="3.30.1370.130">
    <property type="match status" value="1"/>
</dbReference>
<dbReference type="Gene3D" id="2.60.40.3470">
    <property type="match status" value="1"/>
</dbReference>
<dbReference type="SMART" id="SM00965">
    <property type="entry name" value="STN"/>
    <property type="match status" value="1"/>
</dbReference>
<evidence type="ECO:0000256" key="5">
    <source>
        <dbReference type="ARBA" id="ARBA00023136"/>
    </source>
</evidence>
<dbReference type="PANTHER" id="PTHR30604">
    <property type="entry name" value="PROTEIN TRANSPORT PROTEIN HOFQ"/>
    <property type="match status" value="1"/>
</dbReference>
<comment type="similarity">
    <text evidence="7">Belongs to the bacterial secretin family.</text>
</comment>
<dbReference type="InterPro" id="IPR004846">
    <property type="entry name" value="T2SS/T3SS_dom"/>
</dbReference>
<dbReference type="InterPro" id="IPR013355">
    <property type="entry name" value="Pilus_4_PilQ"/>
</dbReference>
<gene>
    <name evidence="10" type="ORF">MIT9_P2097</name>
</gene>
<dbReference type="GO" id="GO:0009306">
    <property type="term" value="P:protein secretion"/>
    <property type="evidence" value="ECO:0007669"/>
    <property type="project" value="InterPro"/>
</dbReference>
<evidence type="ECO:0000256" key="3">
    <source>
        <dbReference type="ARBA" id="ARBA00022729"/>
    </source>
</evidence>
<evidence type="ECO:0000256" key="8">
    <source>
        <dbReference type="RuleBase" id="RU004004"/>
    </source>
</evidence>
<dbReference type="InterPro" id="IPR011662">
    <property type="entry name" value="Secretin/TonB_short_N"/>
</dbReference>
<keyword evidence="2 8" id="KW-0813">Transport</keyword>
<keyword evidence="4" id="KW-0653">Protein transport</keyword>
<dbReference type="KEGG" id="mcau:MIT9_P2097"/>
<keyword evidence="5" id="KW-0472">Membrane</keyword>
<dbReference type="InterPro" id="IPR005644">
    <property type="entry name" value="NolW-like"/>
</dbReference>
<evidence type="ECO:0000259" key="9">
    <source>
        <dbReference type="SMART" id="SM00965"/>
    </source>
</evidence>
<dbReference type="Pfam" id="PF11741">
    <property type="entry name" value="AMIN"/>
    <property type="match status" value="2"/>
</dbReference>
<accession>A0AAU9BUX6</accession>
<organism evidence="10 11">
    <name type="scientific">Methylomarinovum caldicuralii</name>
    <dbReference type="NCBI Taxonomy" id="438856"/>
    <lineage>
        <taxon>Bacteria</taxon>
        <taxon>Pseudomonadati</taxon>
        <taxon>Pseudomonadota</taxon>
        <taxon>Gammaproteobacteria</taxon>
        <taxon>Methylococcales</taxon>
        <taxon>Methylothermaceae</taxon>
        <taxon>Methylomarinovum</taxon>
    </lineage>
</organism>
<dbReference type="InterPro" id="IPR038591">
    <property type="entry name" value="NolW-like_sf"/>
</dbReference>
<evidence type="ECO:0000256" key="1">
    <source>
        <dbReference type="ARBA" id="ARBA00004370"/>
    </source>
</evidence>
<evidence type="ECO:0000313" key="11">
    <source>
        <dbReference type="Proteomes" id="UP001321825"/>
    </source>
</evidence>
<dbReference type="InterPro" id="IPR001775">
    <property type="entry name" value="GspD/PilQ"/>
</dbReference>
<dbReference type="PRINTS" id="PR00811">
    <property type="entry name" value="BCTERIALGSPD"/>
</dbReference>
<sequence length="716" mass="78801">MLGNDSTVNGGGVKVGWRMLAWTLWLFLAFAAQAQENQLKDIQFSTLPGDKLQMRFVFTAGAVEPKVFHTDNPARIVLDFPGVRNGLARKALTVNTGVVTQVNVIEGGGRTRVVVNLVAPAPYRVESRDKEVHLLLESVGAVATTVTRPAAQAGLPAQRIEKVDFRRGPLGEGRILVFLAQPNTLVDLREEGGKVIATFLRTQLPPKWAKELDVMDFATPVKQIKIFQDGPNVLMVITPATPDYEYLSYQSDRLLTIEFRPLTRAQKEEKKKKKFPYTGERLSLNFQDIPVRSVLQILADFTGLNIIAADTVKGNVTLRLNNVPWDQALDLVLKAKGLGKRREGNVIWVAPLDEIIKLEKKELEHVQFRQQKEPLKTEIIQLNYAKAADVMKVLKGMQKTTTTSKTQSGSTQGVSQYAGTFEETETNEETIAGGSILSPRGEVNIDARTNILLVKDTPTNLEAVRKLVRTLDRPVRQVLIESRVVIAEDGFNRELGVKLNAAKQSGSPGHRQSIIGGVLGNNNGIVDLPASIGTGAGGGMGIAIFKLNKFLMQLELSALQAENRGDVLSMPRVVTQDQTKASIEQGVEIPFQTVSQNGTQTQFKQAVLKLEVTPHITPDDNVIMDLLVKKDAPGEITPGGVEINKREIRTTVQVANGETVVLGGVYEKDQRKTVDKVPFFGDLPGFGFMFRKDGKSNKKNELLIFITPKVLKSTRL</sequence>
<dbReference type="PANTHER" id="PTHR30604:SF1">
    <property type="entry name" value="DNA UTILIZATION PROTEIN HOFQ"/>
    <property type="match status" value="1"/>
</dbReference>
<dbReference type="AlphaFoldDB" id="A0AAU9BUX6"/>
<reference evidence="11" key="1">
    <citation type="journal article" date="2024" name="Int. J. Syst. Evol. Microbiol.">
        <title>Methylomarinovum tepidoasis sp. nov., a moderately thermophilic methanotroph of the family Methylothermaceae isolated from a deep-sea hydrothermal field.</title>
        <authorList>
            <person name="Hirayama H."/>
            <person name="Takaki Y."/>
            <person name="Abe M."/>
            <person name="Miyazaki M."/>
            <person name="Uematsu K."/>
            <person name="Matsui Y."/>
            <person name="Takai K."/>
        </authorList>
    </citation>
    <scope>NUCLEOTIDE SEQUENCE [LARGE SCALE GENOMIC DNA]</scope>
    <source>
        <strain evidence="11">IT-9</strain>
    </source>
</reference>
<comment type="subcellular location">
    <subcellularLocation>
        <location evidence="8">Cell outer membrane</location>
    </subcellularLocation>
    <subcellularLocation>
        <location evidence="1">Membrane</location>
    </subcellularLocation>
</comment>
<dbReference type="Pfam" id="PF03958">
    <property type="entry name" value="Secretin_N"/>
    <property type="match status" value="1"/>
</dbReference>
<evidence type="ECO:0000256" key="6">
    <source>
        <dbReference type="ARBA" id="ARBA00023237"/>
    </source>
</evidence>
<evidence type="ECO:0000256" key="4">
    <source>
        <dbReference type="ARBA" id="ARBA00022927"/>
    </source>
</evidence>
<dbReference type="InterPro" id="IPR051808">
    <property type="entry name" value="Type_IV_pilus_biogenesis"/>
</dbReference>
<evidence type="ECO:0000313" key="10">
    <source>
        <dbReference type="EMBL" id="BCX82511.1"/>
    </source>
</evidence>
<dbReference type="Pfam" id="PF00263">
    <property type="entry name" value="Secretin"/>
    <property type="match status" value="1"/>
</dbReference>